<dbReference type="InterPro" id="IPR036055">
    <property type="entry name" value="LDL_receptor-like_sf"/>
</dbReference>
<dbReference type="EMBL" id="CAJOBB010004365">
    <property type="protein sequence ID" value="CAF4085791.1"/>
    <property type="molecule type" value="Genomic_DNA"/>
</dbReference>
<dbReference type="SMART" id="SM00192">
    <property type="entry name" value="LDLa"/>
    <property type="match status" value="2"/>
</dbReference>
<keyword evidence="4" id="KW-1133">Transmembrane helix</keyword>
<dbReference type="Proteomes" id="UP000663891">
    <property type="component" value="Unassembled WGS sequence"/>
</dbReference>
<keyword evidence="2" id="KW-0812">Transmembrane</keyword>
<evidence type="ECO:0000313" key="8">
    <source>
        <dbReference type="EMBL" id="CAF1022911.1"/>
    </source>
</evidence>
<protein>
    <submittedName>
        <fullName evidence="11">Uncharacterized protein</fullName>
    </submittedName>
</protein>
<evidence type="ECO:0000256" key="4">
    <source>
        <dbReference type="ARBA" id="ARBA00022989"/>
    </source>
</evidence>
<keyword evidence="3" id="KW-0677">Repeat</keyword>
<comment type="caution">
    <text evidence="11">The sequence shown here is derived from an EMBL/GenBank/DDBJ whole genome shotgun (WGS) entry which is preliminary data.</text>
</comment>
<reference evidence="11" key="1">
    <citation type="submission" date="2021-02" db="EMBL/GenBank/DDBJ databases">
        <authorList>
            <person name="Nowell W R."/>
        </authorList>
    </citation>
    <scope>NUCLEOTIDE SEQUENCE</scope>
</reference>
<gene>
    <name evidence="9" type="ORF">IZO911_LOCUS43230</name>
    <name evidence="11" type="ORF">KXQ929_LOCUS33649</name>
    <name evidence="10" type="ORF">OKA104_LOCUS26468</name>
    <name evidence="8" type="ORF">VCS650_LOCUS15898</name>
</gene>
<dbReference type="GO" id="GO:0016192">
    <property type="term" value="P:vesicle-mediated transport"/>
    <property type="evidence" value="ECO:0007669"/>
    <property type="project" value="UniProtKB-ARBA"/>
</dbReference>
<proteinExistence type="predicted"/>
<evidence type="ECO:0000313" key="11">
    <source>
        <dbReference type="EMBL" id="CAF4085791.1"/>
    </source>
</evidence>
<evidence type="ECO:0000256" key="1">
    <source>
        <dbReference type="ARBA" id="ARBA00004167"/>
    </source>
</evidence>
<dbReference type="EMBL" id="CAJNON010000139">
    <property type="protein sequence ID" value="CAF1022911.1"/>
    <property type="molecule type" value="Genomic_DNA"/>
</dbReference>
<dbReference type="SUPFAM" id="SSF57424">
    <property type="entry name" value="LDL receptor-like module"/>
    <property type="match status" value="1"/>
</dbReference>
<dbReference type="EMBL" id="CAJOAY010002322">
    <property type="protein sequence ID" value="CAF3942543.1"/>
    <property type="molecule type" value="Genomic_DNA"/>
</dbReference>
<evidence type="ECO:0000313" key="9">
    <source>
        <dbReference type="EMBL" id="CAF1466660.1"/>
    </source>
</evidence>
<keyword evidence="5" id="KW-0472">Membrane</keyword>
<dbReference type="Pfam" id="PF00057">
    <property type="entry name" value="Ldl_recept_a"/>
    <property type="match status" value="1"/>
</dbReference>
<evidence type="ECO:0000313" key="10">
    <source>
        <dbReference type="EMBL" id="CAF3942543.1"/>
    </source>
</evidence>
<comment type="subcellular location">
    <subcellularLocation>
        <location evidence="1">Membrane</location>
        <topology evidence="1">Single-pass membrane protein</topology>
    </subcellularLocation>
</comment>
<evidence type="ECO:0000256" key="3">
    <source>
        <dbReference type="ARBA" id="ARBA00022737"/>
    </source>
</evidence>
<evidence type="ECO:0000313" key="12">
    <source>
        <dbReference type="Proteomes" id="UP000663868"/>
    </source>
</evidence>
<comment type="caution">
    <text evidence="7">Lacks conserved residue(s) required for the propagation of feature annotation.</text>
</comment>
<evidence type="ECO:0000256" key="2">
    <source>
        <dbReference type="ARBA" id="ARBA00022692"/>
    </source>
</evidence>
<dbReference type="OrthoDB" id="5817174at2759"/>
<dbReference type="Proteomes" id="UP000663868">
    <property type="component" value="Unassembled WGS sequence"/>
</dbReference>
<dbReference type="Proteomes" id="UP000663860">
    <property type="component" value="Unassembled WGS sequence"/>
</dbReference>
<accession>A0A819TY90</accession>
<sequence>MRPVVEGDRLKNVSGDISDKHTFEQLKVNAVRVEDLLSWSAPMDLVERYQEYLATVNTSLSNQFYFNCTRPWFGWYCQYTFNTNASFADVVEATFTSKNIAWEHLNPLDHTNLSCYIYLNCTQGPGFENCLDWREICDGKVDCIGSGIDELHCFELEINECGTDEFRCHNGMCIPNAFYNDDGYNPDCLDGTDENRLYLRSHNCYQYPGFRCEETDAFIKENYFICGDGQRKAIRLPEMMSTSSSFRCSNRRDIAVTRRLYSYEENLHLSNNCWFLMYCITYTEPEVDCGLLCEDGSHKCDVTLESQCVSNTLLIFPQQPLLDGHIRFAYLTNRTISDRGPWTQLPLPDYICFDATRTPFLPADEYIDGAPCVNTQLLGIKYMSDIMRISRTSLSTYATGNRVIYIVGVDLR</sequence>
<evidence type="ECO:0000256" key="6">
    <source>
        <dbReference type="ARBA" id="ARBA00023157"/>
    </source>
</evidence>
<evidence type="ECO:0000256" key="7">
    <source>
        <dbReference type="PROSITE-ProRule" id="PRU00124"/>
    </source>
</evidence>
<name>A0A819TY90_9BILA</name>
<dbReference type="InterPro" id="IPR050685">
    <property type="entry name" value="LDLR"/>
</dbReference>
<dbReference type="GO" id="GO:0005886">
    <property type="term" value="C:plasma membrane"/>
    <property type="evidence" value="ECO:0007669"/>
    <property type="project" value="TreeGrafter"/>
</dbReference>
<organism evidence="11 12">
    <name type="scientific">Adineta steineri</name>
    <dbReference type="NCBI Taxonomy" id="433720"/>
    <lineage>
        <taxon>Eukaryota</taxon>
        <taxon>Metazoa</taxon>
        <taxon>Spiralia</taxon>
        <taxon>Gnathifera</taxon>
        <taxon>Rotifera</taxon>
        <taxon>Eurotatoria</taxon>
        <taxon>Bdelloidea</taxon>
        <taxon>Adinetida</taxon>
        <taxon>Adinetidae</taxon>
        <taxon>Adineta</taxon>
    </lineage>
</organism>
<dbReference type="CDD" id="cd00112">
    <property type="entry name" value="LDLa"/>
    <property type="match status" value="1"/>
</dbReference>
<dbReference type="Gene3D" id="4.10.400.10">
    <property type="entry name" value="Low-density Lipoprotein Receptor"/>
    <property type="match status" value="1"/>
</dbReference>
<dbReference type="PANTHER" id="PTHR24270">
    <property type="entry name" value="LOW-DENSITY LIPOPROTEIN RECEPTOR-RELATED"/>
    <property type="match status" value="1"/>
</dbReference>
<dbReference type="InterPro" id="IPR002172">
    <property type="entry name" value="LDrepeatLR_classA_rpt"/>
</dbReference>
<dbReference type="AlphaFoldDB" id="A0A819TY90"/>
<feature type="disulfide bond" evidence="7">
    <location>
        <begin position="161"/>
        <end position="173"/>
    </location>
</feature>
<evidence type="ECO:0000256" key="5">
    <source>
        <dbReference type="ARBA" id="ARBA00023136"/>
    </source>
</evidence>
<dbReference type="EMBL" id="CAJNOE010002076">
    <property type="protein sequence ID" value="CAF1466660.1"/>
    <property type="molecule type" value="Genomic_DNA"/>
</dbReference>
<dbReference type="Proteomes" id="UP000663881">
    <property type="component" value="Unassembled WGS sequence"/>
</dbReference>
<keyword evidence="6 7" id="KW-1015">Disulfide bond</keyword>
<dbReference type="PROSITE" id="PS50068">
    <property type="entry name" value="LDLRA_2"/>
    <property type="match status" value="1"/>
</dbReference>